<proteinExistence type="predicted"/>
<evidence type="ECO:0000313" key="1">
    <source>
        <dbReference type="EMBL" id="DAF46579.1"/>
    </source>
</evidence>
<reference evidence="1" key="1">
    <citation type="journal article" date="2021" name="Proc. Natl. Acad. Sci. U.S.A.">
        <title>A Catalog of Tens of Thousands of Viruses from Human Metagenomes Reveals Hidden Associations with Chronic Diseases.</title>
        <authorList>
            <person name="Tisza M.J."/>
            <person name="Buck C.B."/>
        </authorList>
    </citation>
    <scope>NUCLEOTIDE SEQUENCE</scope>
    <source>
        <strain evidence="1">Ct1ba2</strain>
    </source>
</reference>
<dbReference type="EMBL" id="BK032540">
    <property type="protein sequence ID" value="DAF46579.1"/>
    <property type="molecule type" value="Genomic_DNA"/>
</dbReference>
<sequence>MRDKQYQFNLTEKQIDMINDLIKKEFQNELANNREELISLGCHLNFELGFNKGIKEFGRVEDDD</sequence>
<organism evidence="1">
    <name type="scientific">Myoviridae sp. ct1ba2</name>
    <dbReference type="NCBI Taxonomy" id="2827654"/>
    <lineage>
        <taxon>Viruses</taxon>
        <taxon>Duplodnaviria</taxon>
        <taxon>Heunggongvirae</taxon>
        <taxon>Uroviricota</taxon>
        <taxon>Caudoviricetes</taxon>
    </lineage>
</organism>
<name>A0A8S5S6Z2_9CAUD</name>
<protein>
    <submittedName>
        <fullName evidence="1">Uncharacterized protein</fullName>
    </submittedName>
</protein>
<accession>A0A8S5S6Z2</accession>